<accession>I8T6P5</accession>
<comment type="caution">
    <text evidence="2">The sequence shown here is derived from an EMBL/GenBank/DDBJ whole genome shotgun (WGS) entry which is preliminary data.</text>
</comment>
<name>I8T6P5_9GAMM</name>
<evidence type="ECO:0000313" key="2">
    <source>
        <dbReference type="EMBL" id="EIT69600.1"/>
    </source>
</evidence>
<dbReference type="STRING" id="1172194.WQQ_31820"/>
<evidence type="ECO:0000256" key="1">
    <source>
        <dbReference type="SAM" id="SignalP"/>
    </source>
</evidence>
<evidence type="ECO:0008006" key="4">
    <source>
        <dbReference type="Google" id="ProtNLM"/>
    </source>
</evidence>
<dbReference type="RefSeq" id="WP_007186121.1">
    <property type="nucleotide sequence ID" value="NZ_AKGD01000002.1"/>
</dbReference>
<feature type="signal peptide" evidence="1">
    <location>
        <begin position="1"/>
        <end position="23"/>
    </location>
</feature>
<feature type="chain" id="PRO_5003714424" description="Secreted protein" evidence="1">
    <location>
        <begin position="24"/>
        <end position="92"/>
    </location>
</feature>
<keyword evidence="1" id="KW-0732">Signal</keyword>
<keyword evidence="3" id="KW-1185">Reference proteome</keyword>
<organism evidence="2 3">
    <name type="scientific">Hydrocarboniphaga effusa AP103</name>
    <dbReference type="NCBI Taxonomy" id="1172194"/>
    <lineage>
        <taxon>Bacteria</taxon>
        <taxon>Pseudomonadati</taxon>
        <taxon>Pseudomonadota</taxon>
        <taxon>Gammaproteobacteria</taxon>
        <taxon>Nevskiales</taxon>
        <taxon>Nevskiaceae</taxon>
        <taxon>Hydrocarboniphaga</taxon>
    </lineage>
</organism>
<reference evidence="2 3" key="1">
    <citation type="journal article" date="2012" name="J. Bacteriol.">
        <title>Genome Sequence of n-Alkane-Degrading Hydrocarboniphaga effusa Strain AP103T (ATCC BAA-332T).</title>
        <authorList>
            <person name="Chang H.K."/>
            <person name="Zylstra G.J."/>
            <person name="Chae J.C."/>
        </authorList>
    </citation>
    <scope>NUCLEOTIDE SEQUENCE [LARGE SCALE GENOMIC DNA]</scope>
    <source>
        <strain evidence="2 3">AP103</strain>
    </source>
</reference>
<evidence type="ECO:0000313" key="3">
    <source>
        <dbReference type="Proteomes" id="UP000003704"/>
    </source>
</evidence>
<dbReference type="Proteomes" id="UP000003704">
    <property type="component" value="Unassembled WGS sequence"/>
</dbReference>
<proteinExistence type="predicted"/>
<gene>
    <name evidence="2" type="ORF">WQQ_31820</name>
</gene>
<dbReference type="EMBL" id="AKGD01000002">
    <property type="protein sequence ID" value="EIT69600.1"/>
    <property type="molecule type" value="Genomic_DNA"/>
</dbReference>
<dbReference type="AlphaFoldDB" id="I8T6P5"/>
<protein>
    <recommendedName>
        <fullName evidence="4">Secreted protein</fullName>
    </recommendedName>
</protein>
<sequence length="92" mass="8589">MMKSGTLKVAAVMSLMLSGISVAAAQSGGSGASGSAGATIDTGAGGALAGASPSNNPGVAFINGSTLTGPVGLVVEVFSGANSESSERERGS</sequence>